<dbReference type="OrthoDB" id="1329229at2759"/>
<feature type="region of interest" description="Disordered" evidence="1">
    <location>
        <begin position="416"/>
        <end position="449"/>
    </location>
</feature>
<evidence type="ECO:0000313" key="3">
    <source>
        <dbReference type="Proteomes" id="UP000595140"/>
    </source>
</evidence>
<gene>
    <name evidence="2" type="ORF">CCAM_LOCUS21056</name>
</gene>
<evidence type="ECO:0000256" key="1">
    <source>
        <dbReference type="SAM" id="MobiDB-lite"/>
    </source>
</evidence>
<evidence type="ECO:0000313" key="2">
    <source>
        <dbReference type="EMBL" id="VFQ79280.1"/>
    </source>
</evidence>
<reference evidence="2 3" key="1">
    <citation type="submission" date="2018-04" db="EMBL/GenBank/DDBJ databases">
        <authorList>
            <person name="Vogel A."/>
        </authorList>
    </citation>
    <scope>NUCLEOTIDE SEQUENCE [LARGE SCALE GENOMIC DNA]</scope>
</reference>
<protein>
    <submittedName>
        <fullName evidence="2">Uncharacterized protein</fullName>
    </submittedName>
</protein>
<organism evidence="2 3">
    <name type="scientific">Cuscuta campestris</name>
    <dbReference type="NCBI Taxonomy" id="132261"/>
    <lineage>
        <taxon>Eukaryota</taxon>
        <taxon>Viridiplantae</taxon>
        <taxon>Streptophyta</taxon>
        <taxon>Embryophyta</taxon>
        <taxon>Tracheophyta</taxon>
        <taxon>Spermatophyta</taxon>
        <taxon>Magnoliopsida</taxon>
        <taxon>eudicotyledons</taxon>
        <taxon>Gunneridae</taxon>
        <taxon>Pentapetalae</taxon>
        <taxon>asterids</taxon>
        <taxon>lamiids</taxon>
        <taxon>Solanales</taxon>
        <taxon>Convolvulaceae</taxon>
        <taxon>Cuscuteae</taxon>
        <taxon>Cuscuta</taxon>
        <taxon>Cuscuta subgen. Grammica</taxon>
        <taxon>Cuscuta sect. Cleistogrammica</taxon>
    </lineage>
</organism>
<dbReference type="AlphaFoldDB" id="A0A484LRU4"/>
<feature type="region of interest" description="Disordered" evidence="1">
    <location>
        <begin position="329"/>
        <end position="355"/>
    </location>
</feature>
<proteinExistence type="predicted"/>
<keyword evidence="3" id="KW-1185">Reference proteome</keyword>
<name>A0A484LRU4_9ASTE</name>
<sequence>MDRFGYSSFDDVYHGKQMLRTKPQPIDFKLNGNTLNRIHSFRIQSKIFILFQSYYNQNFCITEIGRRQYHIWFSIEDMKWLIEILPSLSKRNPWAITRYEKFRKLSILFGSNRWGNFIRIVESRVEGGGNSIFVPVINDRCIKFFSAIDSFFGKSKFDSPKVQLVTAGQKQSDKSANVHSDAVSKIFKADQRPMEDLTNHEVNSTESGFIMSNGDKNGSMVEEFPALPICCKTKLPPGPLTLEPVGLEGALDQFAIPPVSNPTTSSKDLVAASSKDDNNLNIMVQALGETFYQLWIQFLQLNIAKLAPFEDDLLSKRFFQEQFAAKEYGQSSNTKDPSVNSLSHHSSQEAQPSVEQGTIDNLAIVESLVPIQAVFPEEEGNKAGHFSAPVYHSDTEIFVKEDNIAFLPFFRDNKEFDPDPEPNRVWYPDDGIEPDDHLQRWGGPKGLTK</sequence>
<dbReference type="EMBL" id="OOIL02001913">
    <property type="protein sequence ID" value="VFQ79280.1"/>
    <property type="molecule type" value="Genomic_DNA"/>
</dbReference>
<accession>A0A484LRU4</accession>
<dbReference type="Proteomes" id="UP000595140">
    <property type="component" value="Unassembled WGS sequence"/>
</dbReference>